<evidence type="ECO:0000259" key="1">
    <source>
        <dbReference type="Pfam" id="PF02347"/>
    </source>
</evidence>
<organism evidence="2 3">
    <name type="scientific">Nocardia tenerifensis</name>
    <dbReference type="NCBI Taxonomy" id="228006"/>
    <lineage>
        <taxon>Bacteria</taxon>
        <taxon>Bacillati</taxon>
        <taxon>Actinomycetota</taxon>
        <taxon>Actinomycetes</taxon>
        <taxon>Mycobacteriales</taxon>
        <taxon>Nocardiaceae</taxon>
        <taxon>Nocardia</taxon>
    </lineage>
</organism>
<reference evidence="2 3" key="1">
    <citation type="submission" date="2018-05" db="EMBL/GenBank/DDBJ databases">
        <title>Genomic Encyclopedia of Type Strains, Phase IV (KMG-IV): sequencing the most valuable type-strain genomes for metagenomic binning, comparative biology and taxonomic classification.</title>
        <authorList>
            <person name="Goeker M."/>
        </authorList>
    </citation>
    <scope>NUCLEOTIDE SEQUENCE [LARGE SCALE GENOMIC DNA]</scope>
    <source>
        <strain evidence="2 3">DSM 44704</strain>
    </source>
</reference>
<feature type="domain" description="Glycine cleavage system P-protein N-terminal" evidence="1">
    <location>
        <begin position="17"/>
        <end position="49"/>
    </location>
</feature>
<sequence>MEPSALRTTPRVPVLTHRVLVRNLLENPAWYTGYQPEISQGRLDALLSFHGNRPAWRSSRARRFSSTARKR</sequence>
<evidence type="ECO:0000313" key="2">
    <source>
        <dbReference type="EMBL" id="PXX63831.1"/>
    </source>
</evidence>
<protein>
    <submittedName>
        <fullName evidence="2">Glycine cleavage system protein</fullName>
    </submittedName>
</protein>
<dbReference type="AlphaFoldDB" id="A0A318KCZ7"/>
<dbReference type="Proteomes" id="UP000247569">
    <property type="component" value="Unassembled WGS sequence"/>
</dbReference>
<proteinExistence type="predicted"/>
<comment type="caution">
    <text evidence="2">The sequence shown here is derived from an EMBL/GenBank/DDBJ whole genome shotgun (WGS) entry which is preliminary data.</text>
</comment>
<name>A0A318KCZ7_9NOCA</name>
<evidence type="ECO:0000313" key="3">
    <source>
        <dbReference type="Proteomes" id="UP000247569"/>
    </source>
</evidence>
<dbReference type="Pfam" id="PF02347">
    <property type="entry name" value="GDC-P"/>
    <property type="match status" value="1"/>
</dbReference>
<accession>A0A318KCZ7</accession>
<keyword evidence="3" id="KW-1185">Reference proteome</keyword>
<dbReference type="EMBL" id="QJKF01000005">
    <property type="protein sequence ID" value="PXX63831.1"/>
    <property type="molecule type" value="Genomic_DNA"/>
</dbReference>
<gene>
    <name evidence="2" type="ORF">DFR70_10511</name>
</gene>
<dbReference type="InterPro" id="IPR049315">
    <property type="entry name" value="GDC-P_N"/>
</dbReference>